<comment type="subunit">
    <text evidence="3">Interacts with GyrB.</text>
</comment>
<feature type="binding site" evidence="3">
    <location>
        <position position="17"/>
    </location>
    <ligand>
        <name>Zn(2+)</name>
        <dbReference type="ChEBI" id="CHEBI:29105"/>
    </ligand>
</feature>
<dbReference type="GO" id="GO:0008270">
    <property type="term" value="F:zinc ion binding"/>
    <property type="evidence" value="ECO:0007669"/>
    <property type="project" value="UniProtKB-UniRule"/>
</dbReference>
<gene>
    <name evidence="3 4" type="primary">yacG</name>
    <name evidence="4" type="ORF">GQF02_11475</name>
</gene>
<dbReference type="Gene3D" id="3.30.50.10">
    <property type="entry name" value="Erythroid Transcription Factor GATA-1, subunit A"/>
    <property type="match status" value="1"/>
</dbReference>
<keyword evidence="2 3" id="KW-0862">Zinc</keyword>
<feature type="binding site" evidence="3">
    <location>
        <position position="37"/>
    </location>
    <ligand>
        <name>Zn(2+)</name>
        <dbReference type="ChEBI" id="CHEBI:29105"/>
    </ligand>
</feature>
<feature type="binding site" evidence="3">
    <location>
        <position position="14"/>
    </location>
    <ligand>
        <name>Zn(2+)</name>
        <dbReference type="ChEBI" id="CHEBI:29105"/>
    </ligand>
</feature>
<comment type="caution">
    <text evidence="4">The sequence shown here is derived from an EMBL/GenBank/DDBJ whole genome shotgun (WGS) entry which is preliminary data.</text>
</comment>
<reference evidence="4 5" key="1">
    <citation type="submission" date="2019-12" db="EMBL/GenBank/DDBJ databases">
        <title>Neisseriaceae gen. nov. sp. Genome sequencing and assembly.</title>
        <authorList>
            <person name="Liu Z."/>
            <person name="Li A."/>
        </authorList>
    </citation>
    <scope>NUCLEOTIDE SEQUENCE [LARGE SCALE GENOMIC DNA]</scope>
    <source>
        <strain evidence="4 5">B2N2-7</strain>
    </source>
</reference>
<evidence type="ECO:0000256" key="3">
    <source>
        <dbReference type="HAMAP-Rule" id="MF_00649"/>
    </source>
</evidence>
<dbReference type="NCBIfam" id="NF001638">
    <property type="entry name" value="PRK00418.1"/>
    <property type="match status" value="1"/>
</dbReference>
<dbReference type="GO" id="GO:0006355">
    <property type="term" value="P:regulation of DNA-templated transcription"/>
    <property type="evidence" value="ECO:0007669"/>
    <property type="project" value="InterPro"/>
</dbReference>
<evidence type="ECO:0000256" key="1">
    <source>
        <dbReference type="ARBA" id="ARBA00022723"/>
    </source>
</evidence>
<evidence type="ECO:0000313" key="5">
    <source>
        <dbReference type="Proteomes" id="UP000467214"/>
    </source>
</evidence>
<protein>
    <recommendedName>
        <fullName evidence="3">DNA gyrase inhibitor YacG</fullName>
    </recommendedName>
</protein>
<feature type="binding site" evidence="3">
    <location>
        <position position="33"/>
    </location>
    <ligand>
        <name>Zn(2+)</name>
        <dbReference type="ChEBI" id="CHEBI:29105"/>
    </ligand>
</feature>
<proteinExistence type="inferred from homology"/>
<dbReference type="RefSeq" id="WP_124735190.1">
    <property type="nucleotide sequence ID" value="NZ_WSSB01000010.1"/>
</dbReference>
<dbReference type="Pfam" id="PF03884">
    <property type="entry name" value="YacG"/>
    <property type="match status" value="1"/>
</dbReference>
<dbReference type="PANTHER" id="PTHR36150:SF1">
    <property type="entry name" value="DNA GYRASE INHIBITOR YACG"/>
    <property type="match status" value="1"/>
</dbReference>
<dbReference type="AlphaFoldDB" id="A0A845BR09"/>
<dbReference type="EMBL" id="WSSB01000010">
    <property type="protein sequence ID" value="MXR37598.1"/>
    <property type="molecule type" value="Genomic_DNA"/>
</dbReference>
<evidence type="ECO:0000256" key="2">
    <source>
        <dbReference type="ARBA" id="ARBA00022833"/>
    </source>
</evidence>
<keyword evidence="1 3" id="KW-0479">Metal-binding</keyword>
<dbReference type="InterPro" id="IPR005584">
    <property type="entry name" value="DNA_gyrase_inhibitor_YacG"/>
</dbReference>
<name>A0A845BR09_9NEIS</name>
<accession>A0A845BR09</accession>
<comment type="cofactor">
    <cofactor evidence="3">
        <name>Zn(2+)</name>
        <dbReference type="ChEBI" id="CHEBI:29105"/>
    </cofactor>
    <text evidence="3">Binds 1 zinc ion.</text>
</comment>
<dbReference type="Proteomes" id="UP000467214">
    <property type="component" value="Unassembled WGS sequence"/>
</dbReference>
<evidence type="ECO:0000313" key="4">
    <source>
        <dbReference type="EMBL" id="MXR37598.1"/>
    </source>
</evidence>
<dbReference type="GO" id="GO:0008657">
    <property type="term" value="F:DNA topoisomerase type II (double strand cut, ATP-hydrolyzing) inhibitor activity"/>
    <property type="evidence" value="ECO:0007669"/>
    <property type="project" value="UniProtKB-UniRule"/>
</dbReference>
<dbReference type="SUPFAM" id="SSF57716">
    <property type="entry name" value="Glucocorticoid receptor-like (DNA-binding domain)"/>
    <property type="match status" value="1"/>
</dbReference>
<comment type="function">
    <text evidence="3">Inhibits all the catalytic activities of DNA gyrase by preventing its interaction with DNA. Acts by binding directly to the C-terminal domain of GyrB, which probably disrupts DNA binding by the gyrase.</text>
</comment>
<keyword evidence="5" id="KW-1185">Reference proteome</keyword>
<dbReference type="HAMAP" id="MF_00649">
    <property type="entry name" value="DNA_gyrase_inhibitor_YacG"/>
    <property type="match status" value="1"/>
</dbReference>
<organism evidence="4 5">
    <name type="scientific">Craterilacuibacter sinensis</name>
    <dbReference type="NCBI Taxonomy" id="2686017"/>
    <lineage>
        <taxon>Bacteria</taxon>
        <taxon>Pseudomonadati</taxon>
        <taxon>Pseudomonadota</taxon>
        <taxon>Betaproteobacteria</taxon>
        <taxon>Neisseriales</taxon>
        <taxon>Neisseriaceae</taxon>
        <taxon>Craterilacuibacter</taxon>
    </lineage>
</organism>
<comment type="similarity">
    <text evidence="3">Belongs to the DNA gyrase inhibitor YacG family.</text>
</comment>
<dbReference type="InterPro" id="IPR013088">
    <property type="entry name" value="Znf_NHR/GATA"/>
</dbReference>
<sequence length="62" mass="6937">MTSQSNTPIKTVSCPTCGTPVSWTPESRYRPFCSERCKLIDLGQWADESYRVPTSPPDELGE</sequence>
<dbReference type="PANTHER" id="PTHR36150">
    <property type="entry name" value="DNA GYRASE INHIBITOR YACG"/>
    <property type="match status" value="1"/>
</dbReference>